<gene>
    <name evidence="1" type="ORF">K435DRAFT_938677</name>
</gene>
<organism evidence="1 2">
    <name type="scientific">Dendrothele bispora (strain CBS 962.96)</name>
    <dbReference type="NCBI Taxonomy" id="1314807"/>
    <lineage>
        <taxon>Eukaryota</taxon>
        <taxon>Fungi</taxon>
        <taxon>Dikarya</taxon>
        <taxon>Basidiomycota</taxon>
        <taxon>Agaricomycotina</taxon>
        <taxon>Agaricomycetes</taxon>
        <taxon>Agaricomycetidae</taxon>
        <taxon>Agaricales</taxon>
        <taxon>Agaricales incertae sedis</taxon>
        <taxon>Dendrothele</taxon>
    </lineage>
</organism>
<evidence type="ECO:0000313" key="2">
    <source>
        <dbReference type="Proteomes" id="UP000297245"/>
    </source>
</evidence>
<accession>A0A4S8MAY5</accession>
<dbReference type="AlphaFoldDB" id="A0A4S8MAY5"/>
<dbReference type="EMBL" id="ML179117">
    <property type="protein sequence ID" value="THU99569.1"/>
    <property type="molecule type" value="Genomic_DNA"/>
</dbReference>
<keyword evidence="2" id="KW-1185">Reference proteome</keyword>
<sequence>MATSIGKGALAHSIISVCTAFQTGINFVFGNPSLIFKVPSVKKKRIRYIPPIQQGGLQAFFRAFRRWDSSHDVVITARTVASESSLRKWVYNITETISERSIDACRFDSVVLSGANASLLVFFLLLRSSLRTRLSTIEVSSFLVLPFLRLVELA</sequence>
<name>A0A4S8MAY5_DENBC</name>
<protein>
    <submittedName>
        <fullName evidence="1">Uncharacterized protein</fullName>
    </submittedName>
</protein>
<proteinExistence type="predicted"/>
<evidence type="ECO:0000313" key="1">
    <source>
        <dbReference type="EMBL" id="THU99569.1"/>
    </source>
</evidence>
<dbReference type="Proteomes" id="UP000297245">
    <property type="component" value="Unassembled WGS sequence"/>
</dbReference>
<reference evidence="1 2" key="1">
    <citation type="journal article" date="2019" name="Nat. Ecol. Evol.">
        <title>Megaphylogeny resolves global patterns of mushroom evolution.</title>
        <authorList>
            <person name="Varga T."/>
            <person name="Krizsan K."/>
            <person name="Foldi C."/>
            <person name="Dima B."/>
            <person name="Sanchez-Garcia M."/>
            <person name="Sanchez-Ramirez S."/>
            <person name="Szollosi G.J."/>
            <person name="Szarkandi J.G."/>
            <person name="Papp V."/>
            <person name="Albert L."/>
            <person name="Andreopoulos W."/>
            <person name="Angelini C."/>
            <person name="Antonin V."/>
            <person name="Barry K.W."/>
            <person name="Bougher N.L."/>
            <person name="Buchanan P."/>
            <person name="Buyck B."/>
            <person name="Bense V."/>
            <person name="Catcheside P."/>
            <person name="Chovatia M."/>
            <person name="Cooper J."/>
            <person name="Damon W."/>
            <person name="Desjardin D."/>
            <person name="Finy P."/>
            <person name="Geml J."/>
            <person name="Haridas S."/>
            <person name="Hughes K."/>
            <person name="Justo A."/>
            <person name="Karasinski D."/>
            <person name="Kautmanova I."/>
            <person name="Kiss B."/>
            <person name="Kocsube S."/>
            <person name="Kotiranta H."/>
            <person name="LaButti K.M."/>
            <person name="Lechner B.E."/>
            <person name="Liimatainen K."/>
            <person name="Lipzen A."/>
            <person name="Lukacs Z."/>
            <person name="Mihaltcheva S."/>
            <person name="Morgado L.N."/>
            <person name="Niskanen T."/>
            <person name="Noordeloos M.E."/>
            <person name="Ohm R.A."/>
            <person name="Ortiz-Santana B."/>
            <person name="Ovrebo C."/>
            <person name="Racz N."/>
            <person name="Riley R."/>
            <person name="Savchenko A."/>
            <person name="Shiryaev A."/>
            <person name="Soop K."/>
            <person name="Spirin V."/>
            <person name="Szebenyi C."/>
            <person name="Tomsovsky M."/>
            <person name="Tulloss R.E."/>
            <person name="Uehling J."/>
            <person name="Grigoriev I.V."/>
            <person name="Vagvolgyi C."/>
            <person name="Papp T."/>
            <person name="Martin F.M."/>
            <person name="Miettinen O."/>
            <person name="Hibbett D.S."/>
            <person name="Nagy L.G."/>
        </authorList>
    </citation>
    <scope>NUCLEOTIDE SEQUENCE [LARGE SCALE GENOMIC DNA]</scope>
    <source>
        <strain evidence="1 2">CBS 962.96</strain>
    </source>
</reference>